<accession>A0A4R4EDC3</accession>
<dbReference type="Pfam" id="PF00905">
    <property type="entry name" value="Transpeptidase"/>
    <property type="match status" value="1"/>
</dbReference>
<dbReference type="SUPFAM" id="SSF56519">
    <property type="entry name" value="Penicillin binding protein dimerisation domain"/>
    <property type="match status" value="1"/>
</dbReference>
<protein>
    <submittedName>
        <fullName evidence="7">Penicillin-binding protein</fullName>
    </submittedName>
</protein>
<feature type="transmembrane region" description="Helical" evidence="4">
    <location>
        <begin position="12"/>
        <end position="34"/>
    </location>
</feature>
<dbReference type="Pfam" id="PF03717">
    <property type="entry name" value="PBP_dimer"/>
    <property type="match status" value="1"/>
</dbReference>
<keyword evidence="8" id="KW-1185">Reference proteome</keyword>
<name>A0A4R4EDC3_9BACL</name>
<comment type="similarity">
    <text evidence="2">Belongs to the transpeptidase family.</text>
</comment>
<evidence type="ECO:0000256" key="4">
    <source>
        <dbReference type="SAM" id="Phobius"/>
    </source>
</evidence>
<dbReference type="InterPro" id="IPR050515">
    <property type="entry name" value="Beta-lactam/transpept"/>
</dbReference>
<dbReference type="InterPro" id="IPR005311">
    <property type="entry name" value="PBP_dimer"/>
</dbReference>
<dbReference type="GO" id="GO:0008658">
    <property type="term" value="F:penicillin binding"/>
    <property type="evidence" value="ECO:0007669"/>
    <property type="project" value="InterPro"/>
</dbReference>
<dbReference type="PANTHER" id="PTHR30627:SF24">
    <property type="entry name" value="PENICILLIN-BINDING PROTEIN 4B"/>
    <property type="match status" value="1"/>
</dbReference>
<evidence type="ECO:0000256" key="2">
    <source>
        <dbReference type="ARBA" id="ARBA00007171"/>
    </source>
</evidence>
<dbReference type="GO" id="GO:0071972">
    <property type="term" value="F:peptidoglycan L,D-transpeptidase activity"/>
    <property type="evidence" value="ECO:0007669"/>
    <property type="project" value="TreeGrafter"/>
</dbReference>
<evidence type="ECO:0000259" key="6">
    <source>
        <dbReference type="Pfam" id="PF03717"/>
    </source>
</evidence>
<dbReference type="InterPro" id="IPR012338">
    <property type="entry name" value="Beta-lactam/transpept-like"/>
</dbReference>
<dbReference type="OrthoDB" id="2985542at2"/>
<dbReference type="EMBL" id="SKFG01000010">
    <property type="protein sequence ID" value="TCZ77203.1"/>
    <property type="molecule type" value="Genomic_DNA"/>
</dbReference>
<keyword evidence="4" id="KW-0812">Transmembrane</keyword>
<dbReference type="SUPFAM" id="SSF56601">
    <property type="entry name" value="beta-lactamase/transpeptidase-like"/>
    <property type="match status" value="1"/>
</dbReference>
<dbReference type="Gene3D" id="3.40.710.10">
    <property type="entry name" value="DD-peptidase/beta-lactamase superfamily"/>
    <property type="match status" value="1"/>
</dbReference>
<comment type="subcellular location">
    <subcellularLocation>
        <location evidence="1">Membrane</location>
    </subcellularLocation>
</comment>
<keyword evidence="4" id="KW-1133">Transmembrane helix</keyword>
<reference evidence="7 8" key="1">
    <citation type="submission" date="2019-03" db="EMBL/GenBank/DDBJ databases">
        <authorList>
            <person name="Kim M.K.M."/>
        </authorList>
    </citation>
    <scope>NUCLEOTIDE SEQUENCE [LARGE SCALE GENOMIC DNA]</scope>
    <source>
        <strain evidence="7 8">18JY21-1</strain>
    </source>
</reference>
<feature type="domain" description="Penicillin-binding protein dimerisation" evidence="6">
    <location>
        <begin position="67"/>
        <end position="238"/>
    </location>
</feature>
<dbReference type="RefSeq" id="WP_132418304.1">
    <property type="nucleotide sequence ID" value="NZ_SKFG01000010.1"/>
</dbReference>
<keyword evidence="3 4" id="KW-0472">Membrane</keyword>
<comment type="caution">
    <text evidence="7">The sequence shown here is derived from an EMBL/GenBank/DDBJ whole genome shotgun (WGS) entry which is preliminary data.</text>
</comment>
<evidence type="ECO:0000256" key="3">
    <source>
        <dbReference type="ARBA" id="ARBA00023136"/>
    </source>
</evidence>
<evidence type="ECO:0000259" key="5">
    <source>
        <dbReference type="Pfam" id="PF00905"/>
    </source>
</evidence>
<organism evidence="7 8">
    <name type="scientific">Paenibacillus albiflavus</name>
    <dbReference type="NCBI Taxonomy" id="2545760"/>
    <lineage>
        <taxon>Bacteria</taxon>
        <taxon>Bacillati</taxon>
        <taxon>Bacillota</taxon>
        <taxon>Bacilli</taxon>
        <taxon>Bacillales</taxon>
        <taxon>Paenibacillaceae</taxon>
        <taxon>Paenibacillus</taxon>
    </lineage>
</organism>
<proteinExistence type="inferred from homology"/>
<evidence type="ECO:0000256" key="1">
    <source>
        <dbReference type="ARBA" id="ARBA00004370"/>
    </source>
</evidence>
<dbReference type="InterPro" id="IPR001460">
    <property type="entry name" value="PCN-bd_Tpept"/>
</dbReference>
<feature type="domain" description="Penicillin-binding protein transpeptidase" evidence="5">
    <location>
        <begin position="281"/>
        <end position="581"/>
    </location>
</feature>
<evidence type="ECO:0000313" key="7">
    <source>
        <dbReference type="EMBL" id="TCZ77203.1"/>
    </source>
</evidence>
<dbReference type="GO" id="GO:0071555">
    <property type="term" value="P:cell wall organization"/>
    <property type="evidence" value="ECO:0007669"/>
    <property type="project" value="TreeGrafter"/>
</dbReference>
<dbReference type="InterPro" id="IPR036138">
    <property type="entry name" value="PBP_dimer_sf"/>
</dbReference>
<dbReference type="Proteomes" id="UP000295418">
    <property type="component" value="Unassembled WGS sequence"/>
</dbReference>
<dbReference type="AlphaFoldDB" id="A0A4R4EDC3"/>
<gene>
    <name evidence="7" type="ORF">E0485_12135</name>
</gene>
<dbReference type="PANTHER" id="PTHR30627">
    <property type="entry name" value="PEPTIDOGLYCAN D,D-TRANSPEPTIDASE"/>
    <property type="match status" value="1"/>
</dbReference>
<dbReference type="Gene3D" id="3.90.1310.10">
    <property type="entry name" value="Penicillin-binding protein 2a (Domain 2)"/>
    <property type="match status" value="1"/>
</dbReference>
<evidence type="ECO:0000313" key="8">
    <source>
        <dbReference type="Proteomes" id="UP000295418"/>
    </source>
</evidence>
<sequence length="604" mass="67278">MMITNPKKQVRFRMFITLLTLTTFIVSIMVRLFWIQIVANRNYSSYRVDLVRNSVIQRQKGVVLDTGRGQFYDQHMQLLTGELKSALVAFPITAEDNRVAEQAIKQLAVILKTSEAALAHWIRSNKQPSLWKGSKDQRMTEIDENQIEQINRMGWPYVQVVQVHDRYRDNLVASHLLGYIGQDPERIASQYKNQLDRGTLSLSSEIGGAGLEKTMQHWLRGDGSTSLSLFVNSRGQYIQGLGARTVGGDSRHYPLKVVTTIDMSAQQIVERLLKQSGITEGAVVVLDPVSSDIVAMASMPSFNPYQVEPEKRNWNNHAIQMAAPGSIYKTVIAAAALEEGVVKKDELFECTGSLGKYHFHCWKKDGHGLLTLEEAFADSCNIVFAKIAERLTDQQIEKYAKKLGLLSTVGWSGKVSGMKGIFEQLDLEDAGQLFAAGTMRSDEGVRIQTAIGQRDVRVTPLQAANLIVTLLHGGIVNQTRAVTEIQFQNDTHYVDFEPSMLVRRNEGISIRTSSKLLSWMREVVTSGTGQALRSAKWNLAGKTGTAETIVNGQERVNQWFIGYGPTESPKYAFAIVAENISPQAPNLVLPLTRKIMDAFADNAD</sequence>
<dbReference type="GO" id="GO:0005886">
    <property type="term" value="C:plasma membrane"/>
    <property type="evidence" value="ECO:0007669"/>
    <property type="project" value="TreeGrafter"/>
</dbReference>